<dbReference type="Proteomes" id="UP001218364">
    <property type="component" value="Unassembled WGS sequence"/>
</dbReference>
<feature type="transmembrane region" description="Helical" evidence="1">
    <location>
        <begin position="180"/>
        <end position="199"/>
    </location>
</feature>
<evidence type="ECO:0000313" key="3">
    <source>
        <dbReference type="EMBL" id="ANP36893.1"/>
    </source>
</evidence>
<dbReference type="GO" id="GO:0004016">
    <property type="term" value="F:adenylate cyclase activity"/>
    <property type="evidence" value="ECO:0007669"/>
    <property type="project" value="UniProtKB-ARBA"/>
</dbReference>
<dbReference type="SMART" id="SM00044">
    <property type="entry name" value="CYCc"/>
    <property type="match status" value="1"/>
</dbReference>
<gene>
    <name evidence="3" type="ORF">JL2886_01999</name>
    <name evidence="4" type="ORF">PXK24_14050</name>
</gene>
<dbReference type="PATRIC" id="fig|60890.4.peg.1936"/>
<dbReference type="InterPro" id="IPR001054">
    <property type="entry name" value="A/G_cyclase"/>
</dbReference>
<feature type="transmembrane region" description="Helical" evidence="1">
    <location>
        <begin position="143"/>
        <end position="160"/>
    </location>
</feature>
<dbReference type="AlphaFoldDB" id="A0A1B0ZRV1"/>
<dbReference type="OrthoDB" id="341967at2"/>
<dbReference type="CDD" id="cd07302">
    <property type="entry name" value="CHD"/>
    <property type="match status" value="1"/>
</dbReference>
<keyword evidence="1" id="KW-1133">Transmembrane helix</keyword>
<feature type="transmembrane region" description="Helical" evidence="1">
    <location>
        <begin position="87"/>
        <end position="106"/>
    </location>
</feature>
<evidence type="ECO:0000259" key="2">
    <source>
        <dbReference type="PROSITE" id="PS50125"/>
    </source>
</evidence>
<keyword evidence="5" id="KW-1185">Reference proteome</keyword>
<keyword evidence="1" id="KW-0812">Transmembrane</keyword>
<feature type="domain" description="Guanylate cyclase" evidence="2">
    <location>
        <begin position="247"/>
        <end position="375"/>
    </location>
</feature>
<sequence>MRGSAADRELWRQAEVEAERVVSVLRIGVSLGLLLIFFLTVWDNVETVESYLRRQWLFALATMFSYLLLGLFTLWRARRGMFRGWMIWTGVTLDCAFLLVNAWVGLENTSLPGGVTFLLPPIWLVPGVLAFAVLRFNPYLQAYTVLLIVTGLSLMVFWQPEQVPVQAAERALFLLSLPPNIIRISMIALAGIVLVVAAYRMRGLLHRSITEAQARTNLTRYLPAQLAGRLAGGGLEELRQGQRQQMAVLFIDIRRFTSWSEGRDPQEVSAYITEFRRRVQRAAACSNGLIDKYIGDAAMILFEGEEGAQRALDCAGALDEELQRWTALRLEAGEGPVEAGIGLHWGEVFSGVVGNAERLEYSVFGDTVNIAARLEQLTRQADARIIASAALFDAAGAKPARDGWIALPPVHLRGRSSGLDIFGWGQGGFAPDQRPGGDTAV</sequence>
<accession>A0A1B0ZRV1</accession>
<proteinExistence type="predicted"/>
<dbReference type="InterPro" id="IPR029787">
    <property type="entry name" value="Nucleotide_cyclase"/>
</dbReference>
<dbReference type="PROSITE" id="PS50125">
    <property type="entry name" value="GUANYLATE_CYCLASE_2"/>
    <property type="match status" value="1"/>
</dbReference>
<keyword evidence="1" id="KW-0472">Membrane</keyword>
<dbReference type="PANTHER" id="PTHR43081:SF1">
    <property type="entry name" value="ADENYLATE CYCLASE, TERMINAL-DIFFERENTIATION SPECIFIC"/>
    <property type="match status" value="1"/>
</dbReference>
<evidence type="ECO:0000256" key="1">
    <source>
        <dbReference type="SAM" id="Phobius"/>
    </source>
</evidence>
<evidence type="ECO:0000313" key="4">
    <source>
        <dbReference type="EMBL" id="MDE4166818.1"/>
    </source>
</evidence>
<organism evidence="3 5">
    <name type="scientific">Phaeobacter gallaeciensis</name>
    <dbReference type="NCBI Taxonomy" id="60890"/>
    <lineage>
        <taxon>Bacteria</taxon>
        <taxon>Pseudomonadati</taxon>
        <taxon>Pseudomonadota</taxon>
        <taxon>Alphaproteobacteria</taxon>
        <taxon>Rhodobacterales</taxon>
        <taxon>Roseobacteraceae</taxon>
        <taxon>Phaeobacter</taxon>
    </lineage>
</organism>
<feature type="transmembrane region" description="Helical" evidence="1">
    <location>
        <begin position="118"/>
        <end position="136"/>
    </location>
</feature>
<feature type="transmembrane region" description="Helical" evidence="1">
    <location>
        <begin position="54"/>
        <end position="75"/>
    </location>
</feature>
<reference evidence="4 6" key="2">
    <citation type="submission" date="2023-02" db="EMBL/GenBank/DDBJ databases">
        <title>Population genomics of bacteria associated with diatom.</title>
        <authorList>
            <person name="Xie J."/>
            <person name="Wang H."/>
        </authorList>
    </citation>
    <scope>NUCLEOTIDE SEQUENCE [LARGE SCALE GENOMIC DNA]</scope>
    <source>
        <strain evidence="4 6">PT47_8</strain>
    </source>
</reference>
<reference evidence="3 5" key="1">
    <citation type="submission" date="2016-04" db="EMBL/GenBank/DDBJ databases">
        <authorList>
            <person name="Evans L.H."/>
            <person name="Alamgir A."/>
            <person name="Owens N."/>
            <person name="Weber N.D."/>
            <person name="Virtaneva K."/>
            <person name="Barbian K."/>
            <person name="Babar A."/>
            <person name="Rosenke K."/>
        </authorList>
    </citation>
    <scope>NUCLEOTIDE SEQUENCE [LARGE SCALE GENOMIC DNA]</scope>
    <source>
        <strain evidence="3 5">JL2886</strain>
    </source>
</reference>
<dbReference type="Gene3D" id="3.30.70.1230">
    <property type="entry name" value="Nucleotide cyclase"/>
    <property type="match status" value="1"/>
</dbReference>
<evidence type="ECO:0000313" key="6">
    <source>
        <dbReference type="Proteomes" id="UP001218364"/>
    </source>
</evidence>
<dbReference type="RefSeq" id="WP_065271796.1">
    <property type="nucleotide sequence ID" value="NZ_CP015124.1"/>
</dbReference>
<dbReference type="GO" id="GO:0035556">
    <property type="term" value="P:intracellular signal transduction"/>
    <property type="evidence" value="ECO:0007669"/>
    <property type="project" value="InterPro"/>
</dbReference>
<protein>
    <submittedName>
        <fullName evidence="3">Adenylate cyclase</fullName>
    </submittedName>
    <submittedName>
        <fullName evidence="4">Adenylate/guanylate cyclase domain-containing protein</fullName>
    </submittedName>
</protein>
<dbReference type="EMBL" id="JARCJK010000006">
    <property type="protein sequence ID" value="MDE4166818.1"/>
    <property type="molecule type" value="Genomic_DNA"/>
</dbReference>
<feature type="transmembrane region" description="Helical" evidence="1">
    <location>
        <begin position="21"/>
        <end position="42"/>
    </location>
</feature>
<dbReference type="EMBL" id="CP015124">
    <property type="protein sequence ID" value="ANP36893.1"/>
    <property type="molecule type" value="Genomic_DNA"/>
</dbReference>
<evidence type="ECO:0000313" key="5">
    <source>
        <dbReference type="Proteomes" id="UP000092565"/>
    </source>
</evidence>
<dbReference type="Proteomes" id="UP000092565">
    <property type="component" value="Chromosome"/>
</dbReference>
<dbReference type="SUPFAM" id="SSF55073">
    <property type="entry name" value="Nucleotide cyclase"/>
    <property type="match status" value="1"/>
</dbReference>
<dbReference type="PANTHER" id="PTHR43081">
    <property type="entry name" value="ADENYLATE CYCLASE, TERMINAL-DIFFERENTIATION SPECIFIC-RELATED"/>
    <property type="match status" value="1"/>
</dbReference>
<name>A0A1B0ZRV1_9RHOB</name>
<dbReference type="Pfam" id="PF00211">
    <property type="entry name" value="Guanylate_cyc"/>
    <property type="match status" value="1"/>
</dbReference>
<dbReference type="InterPro" id="IPR050697">
    <property type="entry name" value="Adenylyl/Guanylyl_Cyclase_3/4"/>
</dbReference>
<dbReference type="GO" id="GO:0009190">
    <property type="term" value="P:cyclic nucleotide biosynthetic process"/>
    <property type="evidence" value="ECO:0007669"/>
    <property type="project" value="InterPro"/>
</dbReference>